<feature type="signal peptide" evidence="1">
    <location>
        <begin position="1"/>
        <end position="29"/>
    </location>
</feature>
<organism evidence="2 3">
    <name type="scientific">Pontibacillus yanchengensis</name>
    <dbReference type="NCBI Taxonomy" id="462910"/>
    <lineage>
        <taxon>Bacteria</taxon>
        <taxon>Bacillati</taxon>
        <taxon>Bacillota</taxon>
        <taxon>Bacilli</taxon>
        <taxon>Bacillales</taxon>
        <taxon>Bacillaceae</taxon>
        <taxon>Pontibacillus</taxon>
    </lineage>
</organism>
<sequence>MKKVLLIPAFLFALALMMVSFGDTSYAAAKEGSFKTKILDIQVEIPYEKSSVNLERESTSDSETIKVYDKETGKLLKESTVEKANKKAMSLQGDVTTQGTSLYTVSESRVDNGLTSTLNAVLELYDSGSFRQINAVDNMYWTTSSGNHDLVNKQASDVATDGSYPTTEVQISGAATIEVEIDQGASAGFEAAGFSVSASTSTTYTARKNIEEGFTYSTYNRD</sequence>
<proteinExistence type="predicted"/>
<dbReference type="EMBL" id="WMEQ01000017">
    <property type="protein sequence ID" value="MYL35471.1"/>
    <property type="molecule type" value="Genomic_DNA"/>
</dbReference>
<keyword evidence="1" id="KW-0732">Signal</keyword>
<evidence type="ECO:0000313" key="3">
    <source>
        <dbReference type="Proteomes" id="UP000468638"/>
    </source>
</evidence>
<name>A0A6I5A552_9BACI</name>
<comment type="caution">
    <text evidence="2">The sequence shown here is derived from an EMBL/GenBank/DDBJ whole genome shotgun (WGS) entry which is preliminary data.</text>
</comment>
<evidence type="ECO:0000256" key="1">
    <source>
        <dbReference type="SAM" id="SignalP"/>
    </source>
</evidence>
<accession>A0A6I5A552</accession>
<dbReference type="OrthoDB" id="2973915at2"/>
<evidence type="ECO:0000313" key="2">
    <source>
        <dbReference type="EMBL" id="MYL35471.1"/>
    </source>
</evidence>
<protein>
    <submittedName>
        <fullName evidence="2">Uncharacterized protein</fullName>
    </submittedName>
</protein>
<reference evidence="2 3" key="1">
    <citation type="submission" date="2019-11" db="EMBL/GenBank/DDBJ databases">
        <title>Genome sequences of 17 halophilic strains isolated from different environments.</title>
        <authorList>
            <person name="Furrow R.E."/>
        </authorList>
    </citation>
    <scope>NUCLEOTIDE SEQUENCE [LARGE SCALE GENOMIC DNA]</scope>
    <source>
        <strain evidence="2 3">22514_16_FS</strain>
    </source>
</reference>
<feature type="chain" id="PRO_5026202917" evidence="1">
    <location>
        <begin position="30"/>
        <end position="222"/>
    </location>
</feature>
<gene>
    <name evidence="2" type="ORF">GLW05_17975</name>
</gene>
<dbReference type="Proteomes" id="UP000468638">
    <property type="component" value="Unassembled WGS sequence"/>
</dbReference>
<dbReference type="AlphaFoldDB" id="A0A6I5A552"/>
<dbReference type="RefSeq" id="WP_160850428.1">
    <property type="nucleotide sequence ID" value="NZ_WMEQ01000017.1"/>
</dbReference>